<dbReference type="Gene3D" id="1.20.1050.130">
    <property type="match status" value="1"/>
</dbReference>
<dbReference type="SUPFAM" id="SSF52833">
    <property type="entry name" value="Thioredoxin-like"/>
    <property type="match status" value="1"/>
</dbReference>
<feature type="domain" description="GST N-terminal" evidence="2">
    <location>
        <begin position="6"/>
        <end position="87"/>
    </location>
</feature>
<evidence type="ECO:0000259" key="3">
    <source>
        <dbReference type="PROSITE" id="PS50405"/>
    </source>
</evidence>
<dbReference type="CDD" id="cd03048">
    <property type="entry name" value="GST_N_Ure2p_like"/>
    <property type="match status" value="1"/>
</dbReference>
<feature type="domain" description="GST C-terminal" evidence="3">
    <location>
        <begin position="93"/>
        <end position="240"/>
    </location>
</feature>
<organism evidence="4 5">
    <name type="scientific">Diatrype stigma</name>
    <dbReference type="NCBI Taxonomy" id="117547"/>
    <lineage>
        <taxon>Eukaryota</taxon>
        <taxon>Fungi</taxon>
        <taxon>Dikarya</taxon>
        <taxon>Ascomycota</taxon>
        <taxon>Pezizomycotina</taxon>
        <taxon>Sordariomycetes</taxon>
        <taxon>Xylariomycetidae</taxon>
        <taxon>Xylariales</taxon>
        <taxon>Diatrypaceae</taxon>
        <taxon>Diatrype</taxon>
    </lineage>
</organism>
<dbReference type="InterPro" id="IPR004045">
    <property type="entry name" value="Glutathione_S-Trfase_N"/>
</dbReference>
<evidence type="ECO:0000256" key="1">
    <source>
        <dbReference type="ARBA" id="ARBA00007409"/>
    </source>
</evidence>
<protein>
    <recommendedName>
        <fullName evidence="6">Glutathione S-transferase</fullName>
    </recommendedName>
</protein>
<keyword evidence="5" id="KW-1185">Reference proteome</keyword>
<comment type="similarity">
    <text evidence="1">Belongs to the GST superfamily.</text>
</comment>
<reference evidence="4 5" key="1">
    <citation type="submission" date="2024-02" db="EMBL/GenBank/DDBJ databases">
        <title>De novo assembly and annotation of 12 fungi associated with fruit tree decline syndrome in Ontario, Canada.</title>
        <authorList>
            <person name="Sulman M."/>
            <person name="Ellouze W."/>
            <person name="Ilyukhin E."/>
        </authorList>
    </citation>
    <scope>NUCLEOTIDE SEQUENCE [LARGE SCALE GENOMIC DNA]</scope>
    <source>
        <strain evidence="4 5">M11/M66-122</strain>
    </source>
</reference>
<dbReference type="AlphaFoldDB" id="A0AAN9UUB3"/>
<dbReference type="SFLD" id="SFLDG00358">
    <property type="entry name" value="Main_(cytGST)"/>
    <property type="match status" value="1"/>
</dbReference>
<dbReference type="Proteomes" id="UP001320420">
    <property type="component" value="Unassembled WGS sequence"/>
</dbReference>
<name>A0AAN9UUB3_9PEZI</name>
<evidence type="ECO:0008006" key="6">
    <source>
        <dbReference type="Google" id="ProtNLM"/>
    </source>
</evidence>
<dbReference type="SUPFAM" id="SSF47616">
    <property type="entry name" value="GST C-terminal domain-like"/>
    <property type="match status" value="1"/>
</dbReference>
<dbReference type="InterPro" id="IPR010987">
    <property type="entry name" value="Glutathione-S-Trfase_C-like"/>
</dbReference>
<dbReference type="InterPro" id="IPR004046">
    <property type="entry name" value="GST_C"/>
</dbReference>
<comment type="caution">
    <text evidence="4">The sequence shown here is derived from an EMBL/GenBank/DDBJ whole genome shotgun (WGS) entry which is preliminary data.</text>
</comment>
<dbReference type="InterPro" id="IPR036282">
    <property type="entry name" value="Glutathione-S-Trfase_C_sf"/>
</dbReference>
<dbReference type="SFLD" id="SFLDS00019">
    <property type="entry name" value="Glutathione_Transferase_(cytos"/>
    <property type="match status" value="1"/>
</dbReference>
<dbReference type="PANTHER" id="PTHR44051:SF3">
    <property type="entry name" value="TRANSCRIPTIONAL REGULATOR URE2"/>
    <property type="match status" value="1"/>
</dbReference>
<dbReference type="EMBL" id="JAKJXP020000022">
    <property type="protein sequence ID" value="KAK7754183.1"/>
    <property type="molecule type" value="Genomic_DNA"/>
</dbReference>
<dbReference type="InterPro" id="IPR040079">
    <property type="entry name" value="Glutathione_S-Trfase"/>
</dbReference>
<gene>
    <name evidence="4" type="ORF">SLS62_003760</name>
</gene>
<accession>A0AAN9UUB3</accession>
<proteinExistence type="inferred from homology"/>
<dbReference type="PROSITE" id="PS50404">
    <property type="entry name" value="GST_NTER"/>
    <property type="match status" value="1"/>
</dbReference>
<dbReference type="Pfam" id="PF02798">
    <property type="entry name" value="GST_N"/>
    <property type="match status" value="1"/>
</dbReference>
<sequence>MMSATKPIKLYGHQRGPHSWKIVIILKELELAYEHVFIPFPDMKKAEYLHLNPNGRAPVIEDPNTGVTIWESGAIAEYLVETYDKEAKLTYTTSPEKWSVKTWELFQVSNQDQYFGQKAYFAMTGNIDHWPSHATQFHTNKNIPTVTAYFGDEVKRSLGVIDRHLGRTGQAYLVGVKCTFADLMYVPFNIILDSVLFHQEGFEAEWEAEFPHAYAWHRRLMERKAVKEALAEKARAEEEMDASGPWAKPYGAR</sequence>
<dbReference type="PROSITE" id="PS50405">
    <property type="entry name" value="GST_CTER"/>
    <property type="match status" value="1"/>
</dbReference>
<dbReference type="Pfam" id="PF14497">
    <property type="entry name" value="GST_C_3"/>
    <property type="match status" value="1"/>
</dbReference>
<evidence type="ECO:0000313" key="5">
    <source>
        <dbReference type="Proteomes" id="UP001320420"/>
    </source>
</evidence>
<dbReference type="PANTHER" id="PTHR44051">
    <property type="entry name" value="GLUTATHIONE S-TRANSFERASE-RELATED"/>
    <property type="match status" value="1"/>
</dbReference>
<evidence type="ECO:0000313" key="4">
    <source>
        <dbReference type="EMBL" id="KAK7754183.1"/>
    </source>
</evidence>
<evidence type="ECO:0000259" key="2">
    <source>
        <dbReference type="PROSITE" id="PS50404"/>
    </source>
</evidence>
<dbReference type="InterPro" id="IPR036249">
    <property type="entry name" value="Thioredoxin-like_sf"/>
</dbReference>